<feature type="domain" description="Manganese/iron superoxide dismutase C-terminal" evidence="6">
    <location>
        <begin position="182"/>
        <end position="284"/>
    </location>
</feature>
<dbReference type="Proteomes" id="UP001597214">
    <property type="component" value="Unassembled WGS sequence"/>
</dbReference>
<dbReference type="SUPFAM" id="SSF46609">
    <property type="entry name" value="Fe,Mn superoxide dismutase (SOD), N-terminal domain"/>
    <property type="match status" value="1"/>
</dbReference>
<dbReference type="Pfam" id="PF02777">
    <property type="entry name" value="Sod_Fe_C"/>
    <property type="match status" value="1"/>
</dbReference>
<protein>
    <recommendedName>
        <fullName evidence="2">superoxide dismutase</fullName>
        <ecNumber evidence="2">1.15.1.1</ecNumber>
    </recommendedName>
</protein>
<feature type="domain" description="Manganese/iron superoxide dismutase N-terminal" evidence="5">
    <location>
        <begin position="94"/>
        <end position="174"/>
    </location>
</feature>
<organism evidence="7 8">
    <name type="scientific">Bacillus salitolerans</name>
    <dbReference type="NCBI Taxonomy" id="1437434"/>
    <lineage>
        <taxon>Bacteria</taxon>
        <taxon>Bacillati</taxon>
        <taxon>Bacillota</taxon>
        <taxon>Bacilli</taxon>
        <taxon>Bacillales</taxon>
        <taxon>Bacillaceae</taxon>
        <taxon>Bacillus</taxon>
    </lineage>
</organism>
<accession>A0ABW4LTW3</accession>
<evidence type="ECO:0000256" key="4">
    <source>
        <dbReference type="ARBA" id="ARBA00023002"/>
    </source>
</evidence>
<dbReference type="PANTHER" id="PTHR11404:SF6">
    <property type="entry name" value="SUPEROXIDE DISMUTASE [MN], MITOCHONDRIAL"/>
    <property type="match status" value="1"/>
</dbReference>
<evidence type="ECO:0000256" key="3">
    <source>
        <dbReference type="ARBA" id="ARBA00022723"/>
    </source>
</evidence>
<keyword evidence="3" id="KW-0479">Metal-binding</keyword>
<dbReference type="InterPro" id="IPR050265">
    <property type="entry name" value="Fe/Mn_Superoxide_Dismutase"/>
</dbReference>
<keyword evidence="4 7" id="KW-0560">Oxidoreductase</keyword>
<dbReference type="PANTHER" id="PTHR11404">
    <property type="entry name" value="SUPEROXIDE DISMUTASE 2"/>
    <property type="match status" value="1"/>
</dbReference>
<evidence type="ECO:0000256" key="2">
    <source>
        <dbReference type="ARBA" id="ARBA00012682"/>
    </source>
</evidence>
<dbReference type="InterPro" id="IPR019832">
    <property type="entry name" value="Mn/Fe_SOD_C"/>
</dbReference>
<evidence type="ECO:0000313" key="8">
    <source>
        <dbReference type="Proteomes" id="UP001597214"/>
    </source>
</evidence>
<dbReference type="RefSeq" id="WP_377929818.1">
    <property type="nucleotide sequence ID" value="NZ_JBHUEM010000045.1"/>
</dbReference>
<dbReference type="SUPFAM" id="SSF54719">
    <property type="entry name" value="Fe,Mn superoxide dismutase (SOD), C-terminal domain"/>
    <property type="match status" value="1"/>
</dbReference>
<dbReference type="InterPro" id="IPR036314">
    <property type="entry name" value="SOD_C_sf"/>
</dbReference>
<dbReference type="PRINTS" id="PR01703">
    <property type="entry name" value="MNSODISMTASE"/>
</dbReference>
<evidence type="ECO:0000256" key="1">
    <source>
        <dbReference type="ARBA" id="ARBA00008714"/>
    </source>
</evidence>
<keyword evidence="8" id="KW-1185">Reference proteome</keyword>
<name>A0ABW4LTW3_9BACI</name>
<dbReference type="InterPro" id="IPR036324">
    <property type="entry name" value="Mn/Fe_SOD_N_sf"/>
</dbReference>
<comment type="similarity">
    <text evidence="1">Belongs to the iron/manganese superoxide dismutase family.</text>
</comment>
<dbReference type="EC" id="1.15.1.1" evidence="2"/>
<sequence length="296" mass="35012">MENQKVLTYFEDVAEWAKNIKRILQENNLDSNPLSRRISNLLSQLEEMKKNQENLPHYVGFVQQEVEGLFIDTERIVDQGVSRKLHSGRVPIGEHTLPPLPYPYDALEPYISEEIMRLHHDTHHKSYVDGLNKAENMMEKARESKNYDLLKHWEREAAFHGSGHYLHSIFWFVMKPNGGGKPSGALAKQINHDFGSFQNFKEHFSEAAKKVEGVGWALLVWSPRSHRLEILQTEKHQLMTQWDTIPLLVLDVWEHAYYLQYKADRDKYVENWWNIVNWDEVEKRYKEASKLVWQPY</sequence>
<comment type="caution">
    <text evidence="7">The sequence shown here is derived from an EMBL/GenBank/DDBJ whole genome shotgun (WGS) entry which is preliminary data.</text>
</comment>
<dbReference type="EMBL" id="JBHUEM010000045">
    <property type="protein sequence ID" value="MFD1738614.1"/>
    <property type="molecule type" value="Genomic_DNA"/>
</dbReference>
<proteinExistence type="inferred from homology"/>
<dbReference type="GO" id="GO:0004784">
    <property type="term" value="F:superoxide dismutase activity"/>
    <property type="evidence" value="ECO:0007669"/>
    <property type="project" value="UniProtKB-EC"/>
</dbReference>
<reference evidence="8" key="1">
    <citation type="journal article" date="2019" name="Int. J. Syst. Evol. Microbiol.">
        <title>The Global Catalogue of Microorganisms (GCM) 10K type strain sequencing project: providing services to taxonomists for standard genome sequencing and annotation.</title>
        <authorList>
            <consortium name="The Broad Institute Genomics Platform"/>
            <consortium name="The Broad Institute Genome Sequencing Center for Infectious Disease"/>
            <person name="Wu L."/>
            <person name="Ma J."/>
        </authorList>
    </citation>
    <scope>NUCLEOTIDE SEQUENCE [LARGE SCALE GENOMIC DNA]</scope>
    <source>
        <strain evidence="8">CCUG 49339</strain>
    </source>
</reference>
<evidence type="ECO:0000259" key="5">
    <source>
        <dbReference type="Pfam" id="PF00081"/>
    </source>
</evidence>
<evidence type="ECO:0000313" key="7">
    <source>
        <dbReference type="EMBL" id="MFD1738614.1"/>
    </source>
</evidence>
<evidence type="ECO:0000259" key="6">
    <source>
        <dbReference type="Pfam" id="PF02777"/>
    </source>
</evidence>
<dbReference type="Pfam" id="PF00081">
    <property type="entry name" value="Sod_Fe_N"/>
    <property type="match status" value="1"/>
</dbReference>
<dbReference type="InterPro" id="IPR001189">
    <property type="entry name" value="Mn/Fe_SOD"/>
</dbReference>
<dbReference type="PROSITE" id="PS00088">
    <property type="entry name" value="SOD_MN"/>
    <property type="match status" value="1"/>
</dbReference>
<dbReference type="Gene3D" id="3.55.40.20">
    <property type="entry name" value="Iron/manganese superoxide dismutase, C-terminal domain"/>
    <property type="match status" value="1"/>
</dbReference>
<gene>
    <name evidence="7" type="ORF">ACFSCX_19000</name>
</gene>
<dbReference type="InterPro" id="IPR019833">
    <property type="entry name" value="Mn/Fe_SOD_BS"/>
</dbReference>
<dbReference type="InterPro" id="IPR019831">
    <property type="entry name" value="Mn/Fe_SOD_N"/>
</dbReference>
<dbReference type="Gene3D" id="1.10.287.990">
    <property type="entry name" value="Fe,Mn superoxide dismutase (SOD) domain"/>
    <property type="match status" value="1"/>
</dbReference>